<dbReference type="EMBL" id="CAAE01022767">
    <property type="protein sequence ID" value="CAG14470.1"/>
    <property type="molecule type" value="Genomic_DNA"/>
</dbReference>
<reference evidence="2" key="1">
    <citation type="journal article" date="2004" name="Nature">
        <title>Genome duplication in the teleost fish Tetraodon nigroviridis reveals the early vertebrate proto-karyotype.</title>
        <authorList>
            <person name="Jaillon O."/>
            <person name="Aury J.-M."/>
            <person name="Brunet F."/>
            <person name="Petit J.-L."/>
            <person name="Stange-Thomann N."/>
            <person name="Mauceli E."/>
            <person name="Bouneau L."/>
            <person name="Fischer C."/>
            <person name="Ozouf-Costaz C."/>
            <person name="Bernot A."/>
            <person name="Nicaud S."/>
            <person name="Jaffe D."/>
            <person name="Fisher S."/>
            <person name="Lutfalla G."/>
            <person name="Dossat C."/>
            <person name="Segurens B."/>
            <person name="Dasilva C."/>
            <person name="Salanoubat M."/>
            <person name="Levy M."/>
            <person name="Boudet N."/>
            <person name="Castellano S."/>
            <person name="Anthouard V."/>
            <person name="Jubin C."/>
            <person name="Castelli V."/>
            <person name="Katinka M."/>
            <person name="Vacherie B."/>
            <person name="Biemont C."/>
            <person name="Skalli Z."/>
            <person name="Cattolico L."/>
            <person name="Poulain J."/>
            <person name="De Berardinis V."/>
            <person name="Cruaud C."/>
            <person name="Duprat S."/>
            <person name="Brottier P."/>
            <person name="Coutanceau J.-P."/>
            <person name="Gouzy J."/>
            <person name="Parra G."/>
            <person name="Lardier G."/>
            <person name="Chapple C."/>
            <person name="McKernan K.J."/>
            <person name="McEwan P."/>
            <person name="Bosak S."/>
            <person name="Kellis M."/>
            <person name="Volff J.-N."/>
            <person name="Guigo R."/>
            <person name="Zody M.C."/>
            <person name="Mesirov J."/>
            <person name="Lindblad-Toh K."/>
            <person name="Birren B."/>
            <person name="Nusbaum C."/>
            <person name="Kahn D."/>
            <person name="Robinson-Rechavi M."/>
            <person name="Laudet V."/>
            <person name="Schachter V."/>
            <person name="Quetier F."/>
            <person name="Saurin W."/>
            <person name="Scarpelli C."/>
            <person name="Wincker P."/>
            <person name="Lander E.S."/>
            <person name="Weissenbach J."/>
            <person name="Roest Crollius H."/>
        </authorList>
    </citation>
    <scope>NUCLEOTIDE SEQUENCE [LARGE SCALE GENOMIC DNA]</scope>
</reference>
<evidence type="ECO:0000256" key="1">
    <source>
        <dbReference type="SAM" id="MobiDB-lite"/>
    </source>
</evidence>
<name>Q4RAW3_TETNG</name>
<dbReference type="AlphaFoldDB" id="Q4RAW3"/>
<dbReference type="KEGG" id="tng:GSTEN00036334G001"/>
<proteinExistence type="predicted"/>
<protein>
    <submittedName>
        <fullName evidence="2">(spotted green pufferfish) hypothetical protein</fullName>
    </submittedName>
</protein>
<comment type="caution">
    <text evidence="2">The sequence shown here is derived from an EMBL/GenBank/DDBJ whole genome shotgun (WGS) entry which is preliminary data.</text>
</comment>
<gene>
    <name evidence="2" type="ORF">GSTENG00036334001</name>
</gene>
<accession>Q4RAW3</accession>
<organism evidence="2">
    <name type="scientific">Tetraodon nigroviridis</name>
    <name type="common">Spotted green pufferfish</name>
    <name type="synonym">Chelonodon nigroviridis</name>
    <dbReference type="NCBI Taxonomy" id="99883"/>
    <lineage>
        <taxon>Eukaryota</taxon>
        <taxon>Metazoa</taxon>
        <taxon>Chordata</taxon>
        <taxon>Craniata</taxon>
        <taxon>Vertebrata</taxon>
        <taxon>Euteleostomi</taxon>
        <taxon>Actinopterygii</taxon>
        <taxon>Neopterygii</taxon>
        <taxon>Teleostei</taxon>
        <taxon>Neoteleostei</taxon>
        <taxon>Acanthomorphata</taxon>
        <taxon>Eupercaria</taxon>
        <taxon>Tetraodontiformes</taxon>
        <taxon>Tetradontoidea</taxon>
        <taxon>Tetraodontidae</taxon>
        <taxon>Tetraodon</taxon>
    </lineage>
</organism>
<feature type="region of interest" description="Disordered" evidence="1">
    <location>
        <begin position="1"/>
        <end position="41"/>
    </location>
</feature>
<reference evidence="2" key="2">
    <citation type="submission" date="2004-02" db="EMBL/GenBank/DDBJ databases">
        <authorList>
            <consortium name="Genoscope"/>
            <consortium name="Whitehead Institute Centre for Genome Research"/>
        </authorList>
    </citation>
    <scope>NUCLEOTIDE SEQUENCE</scope>
</reference>
<feature type="non-terminal residue" evidence="2">
    <location>
        <position position="1"/>
    </location>
</feature>
<sequence length="80" mass="8752">GVSDPGAHRGGQTEDPGLRRIHQLPDAGNHRPRGGTGSQPLTYRLSVCRCFHVRRAYMSVSFLRGSEVSTEATGARFSER</sequence>
<evidence type="ECO:0000313" key="2">
    <source>
        <dbReference type="EMBL" id="CAG14470.1"/>
    </source>
</evidence>